<dbReference type="GO" id="GO:0005524">
    <property type="term" value="F:ATP binding"/>
    <property type="evidence" value="ECO:0007669"/>
    <property type="project" value="UniProtKB-UniRule"/>
</dbReference>
<reference evidence="23" key="1">
    <citation type="submission" date="2016-11" db="EMBL/GenBank/DDBJ databases">
        <authorList>
            <person name="Varghese N."/>
            <person name="Submissions S."/>
        </authorList>
    </citation>
    <scope>NUCLEOTIDE SEQUENCE [LARGE SCALE GENOMIC DNA]</scope>
    <source>
        <strain evidence="23">DSM 21264</strain>
    </source>
</reference>
<dbReference type="EMBL" id="FQUH01000001">
    <property type="protein sequence ID" value="SHE38195.1"/>
    <property type="molecule type" value="Genomic_DNA"/>
</dbReference>
<sequence length="491" mass="51827">MTMTNVFYSTQQVRIGECKAASAKGLEMYSLMERAGQAVFAIGMAQYPSSEHWLICCGGGNNGGDGYIVASLAKSIGLYVTVWQVGDPETLTGDARMAYEHWQNHGGNVSEPQDRVPDSVDVVIDALLGTGLSGSVRPGVLSLIETLNQSMKPVIAVDIPSGLCGDTGSVLGGAIIAEHTVSFIGLKQGLVTGKSREYVGELHFAGLGVEDAFDQQNHPTVTAIHTKMPGQMLPKRLATSHKGTHGKALLIGGNDGMGGAIILAAMAAARCGAGMTAVLCHPHNVTPLLVSAPEVMSACWDKPEAIERRLQWCDVMTVGPGLGRDETSFAIYQAVRNIEKPKVVDADGLYFLMQQPNQDPLRVITPHPGEAAQLLQVSVEEIEADRYASVQALHRQYGGVVVLKGAGTLVYDGKQISVCMAGNPGMASAGMGDVLSGVITSLIAQGLPLVEATQLGVLIHSMAADQNSESYGERGLLASDLLPHLRQLVNH</sequence>
<evidence type="ECO:0000256" key="7">
    <source>
        <dbReference type="ARBA" id="ARBA00022840"/>
    </source>
</evidence>
<evidence type="ECO:0000256" key="5">
    <source>
        <dbReference type="ARBA" id="ARBA00022723"/>
    </source>
</evidence>
<comment type="catalytic activity">
    <reaction evidence="16 17 19">
        <text>(6S)-NADPHX + ADP = AMP + phosphate + NADPH + H(+)</text>
        <dbReference type="Rhea" id="RHEA:32235"/>
        <dbReference type="ChEBI" id="CHEBI:15378"/>
        <dbReference type="ChEBI" id="CHEBI:43474"/>
        <dbReference type="ChEBI" id="CHEBI:57783"/>
        <dbReference type="ChEBI" id="CHEBI:64076"/>
        <dbReference type="ChEBI" id="CHEBI:456215"/>
        <dbReference type="ChEBI" id="CHEBI:456216"/>
        <dbReference type="EC" id="4.2.1.136"/>
    </reaction>
</comment>
<dbReference type="PIRSF" id="PIRSF017184">
    <property type="entry name" value="Nnr"/>
    <property type="match status" value="1"/>
</dbReference>
<evidence type="ECO:0000256" key="18">
    <source>
        <dbReference type="HAMAP-Rule" id="MF_01966"/>
    </source>
</evidence>
<dbReference type="Gene3D" id="3.40.50.10260">
    <property type="entry name" value="YjeF N-terminal domain"/>
    <property type="match status" value="1"/>
</dbReference>
<dbReference type="Proteomes" id="UP000184159">
    <property type="component" value="Unassembled WGS sequence"/>
</dbReference>
<evidence type="ECO:0000256" key="10">
    <source>
        <dbReference type="ARBA" id="ARBA00023027"/>
    </source>
</evidence>
<feature type="binding site" evidence="17">
    <location>
        <position position="367"/>
    </location>
    <ligand>
        <name>(6S)-NADPHX</name>
        <dbReference type="ChEBI" id="CHEBI:64076"/>
    </ligand>
</feature>
<feature type="binding site" evidence="17">
    <location>
        <position position="321"/>
    </location>
    <ligand>
        <name>(6S)-NADPHX</name>
        <dbReference type="ChEBI" id="CHEBI:64076"/>
    </ligand>
</feature>
<feature type="binding site" evidence="18">
    <location>
        <begin position="129"/>
        <end position="135"/>
    </location>
    <ligand>
        <name>(6S)-NADPHX</name>
        <dbReference type="ChEBI" id="CHEBI:64076"/>
    </ligand>
</feature>
<dbReference type="PROSITE" id="PS51385">
    <property type="entry name" value="YJEF_N"/>
    <property type="match status" value="1"/>
</dbReference>
<comment type="similarity">
    <text evidence="17">Belongs to the NnrD/CARKD family.</text>
</comment>
<evidence type="ECO:0000259" key="21">
    <source>
        <dbReference type="PROSITE" id="PS51385"/>
    </source>
</evidence>
<dbReference type="EC" id="5.1.99.6" evidence="19"/>
<dbReference type="Pfam" id="PF01256">
    <property type="entry name" value="Carb_kinase"/>
    <property type="match status" value="1"/>
</dbReference>
<keyword evidence="8 17" id="KW-0521">NADP</keyword>
<dbReference type="CDD" id="cd01171">
    <property type="entry name" value="YXKO-related"/>
    <property type="match status" value="1"/>
</dbReference>
<dbReference type="PROSITE" id="PS51383">
    <property type="entry name" value="YJEF_C_3"/>
    <property type="match status" value="1"/>
</dbReference>
<protein>
    <recommendedName>
        <fullName evidence="19">Bifunctional NAD(P)H-hydrate repair enzyme</fullName>
    </recommendedName>
    <alternativeName>
        <fullName evidence="19">Nicotinamide nucleotide repair protein</fullName>
    </alternativeName>
    <domain>
        <recommendedName>
            <fullName evidence="19">ADP-dependent (S)-NAD(P)H-hydrate dehydratase</fullName>
            <ecNumber evidence="19">4.2.1.136</ecNumber>
        </recommendedName>
        <alternativeName>
            <fullName evidence="19">ADP-dependent NAD(P)HX dehydratase</fullName>
        </alternativeName>
    </domain>
    <domain>
        <recommendedName>
            <fullName evidence="19">NAD(P)H-hydrate epimerase</fullName>
            <ecNumber evidence="19">5.1.99.6</ecNumber>
        </recommendedName>
    </domain>
</protein>
<evidence type="ECO:0000256" key="1">
    <source>
        <dbReference type="ARBA" id="ARBA00000013"/>
    </source>
</evidence>
<evidence type="ECO:0000256" key="8">
    <source>
        <dbReference type="ARBA" id="ARBA00022857"/>
    </source>
</evidence>
<keyword evidence="6 17" id="KW-0547">Nucleotide-binding</keyword>
<evidence type="ECO:0000313" key="23">
    <source>
        <dbReference type="Proteomes" id="UP000184159"/>
    </source>
</evidence>
<evidence type="ECO:0000313" key="22">
    <source>
        <dbReference type="EMBL" id="SHE38195.1"/>
    </source>
</evidence>
<feature type="binding site" evidence="17">
    <location>
        <position position="432"/>
    </location>
    <ligand>
        <name>AMP</name>
        <dbReference type="ChEBI" id="CHEBI:456215"/>
    </ligand>
</feature>
<dbReference type="SUPFAM" id="SSF53613">
    <property type="entry name" value="Ribokinase-like"/>
    <property type="match status" value="1"/>
</dbReference>
<dbReference type="PANTHER" id="PTHR12592">
    <property type="entry name" value="ATP-DEPENDENT (S)-NAD(P)H-HYDRATE DEHYDRATASE FAMILY MEMBER"/>
    <property type="match status" value="1"/>
</dbReference>
<evidence type="ECO:0000256" key="17">
    <source>
        <dbReference type="HAMAP-Rule" id="MF_01965"/>
    </source>
</evidence>
<keyword evidence="9 18" id="KW-0630">Potassium</keyword>
<dbReference type="Pfam" id="PF03853">
    <property type="entry name" value="YjeF_N"/>
    <property type="match status" value="1"/>
</dbReference>
<keyword evidence="10 17" id="KW-0520">NAD</keyword>
<dbReference type="InterPro" id="IPR000631">
    <property type="entry name" value="CARKD"/>
</dbReference>
<dbReference type="SUPFAM" id="SSF64153">
    <property type="entry name" value="YjeF N-terminal domain-like"/>
    <property type="match status" value="1"/>
</dbReference>
<comment type="function">
    <text evidence="14 19">Bifunctional enzyme that catalyzes the epimerization of the S- and R-forms of NAD(P)HX and the dehydration of the S-form of NAD(P)HX at the expense of ADP, which is converted to AMP. This allows the repair of both epimers of NAD(P)HX, a damaged form of NAD(P)H that is a result of enzymatic or heat-dependent hydration.</text>
</comment>
<feature type="binding site" evidence="18">
    <location>
        <begin position="61"/>
        <end position="65"/>
    </location>
    <ligand>
        <name>(6S)-NADPHX</name>
        <dbReference type="ChEBI" id="CHEBI:64076"/>
    </ligand>
</feature>
<evidence type="ECO:0000259" key="20">
    <source>
        <dbReference type="PROSITE" id="PS51383"/>
    </source>
</evidence>
<comment type="cofactor">
    <cofactor evidence="18 19">
        <name>K(+)</name>
        <dbReference type="ChEBI" id="CHEBI:29103"/>
    </cofactor>
    <text evidence="18 19">Binds 1 potassium ion per subunit.</text>
</comment>
<comment type="catalytic activity">
    <reaction evidence="15 17 19">
        <text>(6S)-NADHX + ADP = AMP + phosphate + NADH + H(+)</text>
        <dbReference type="Rhea" id="RHEA:32223"/>
        <dbReference type="ChEBI" id="CHEBI:15378"/>
        <dbReference type="ChEBI" id="CHEBI:43474"/>
        <dbReference type="ChEBI" id="CHEBI:57945"/>
        <dbReference type="ChEBI" id="CHEBI:64074"/>
        <dbReference type="ChEBI" id="CHEBI:456215"/>
        <dbReference type="ChEBI" id="CHEBI:456216"/>
        <dbReference type="EC" id="4.2.1.136"/>
    </reaction>
</comment>
<dbReference type="InterPro" id="IPR030677">
    <property type="entry name" value="Nnr"/>
</dbReference>
<feature type="binding site" evidence="17">
    <location>
        <begin position="404"/>
        <end position="408"/>
    </location>
    <ligand>
        <name>AMP</name>
        <dbReference type="ChEBI" id="CHEBI:456215"/>
    </ligand>
</feature>
<comment type="function">
    <text evidence="18">Catalyzes the epimerization of the S- and R-forms of NAD(P)HX, a damaged form of NAD(P)H that is a result of enzymatic or heat-dependent hydration. This is a prerequisite for the S-specific NAD(P)H-hydrate dehydratase to allow the repair of both epimers of NAD(P)HX.</text>
</comment>
<dbReference type="AlphaFoldDB" id="A0A1M4T1A9"/>
<dbReference type="FunFam" id="3.40.50.10260:FF:000003">
    <property type="entry name" value="Multifunctional fusion protein"/>
    <property type="match status" value="1"/>
</dbReference>
<name>A0A1M4T1A9_VIBGA</name>
<proteinExistence type="inferred from homology"/>
<organism evidence="22 23">
    <name type="scientific">Vibrio gazogenes DSM 21264 = NBRC 103151</name>
    <dbReference type="NCBI Taxonomy" id="1123492"/>
    <lineage>
        <taxon>Bacteria</taxon>
        <taxon>Pseudomonadati</taxon>
        <taxon>Pseudomonadota</taxon>
        <taxon>Gammaproteobacteria</taxon>
        <taxon>Vibrionales</taxon>
        <taxon>Vibrionaceae</taxon>
        <taxon>Vibrio</taxon>
    </lineage>
</organism>
<feature type="binding site" evidence="18">
    <location>
        <position position="158"/>
    </location>
    <ligand>
        <name>(6S)-NADPHX</name>
        <dbReference type="ChEBI" id="CHEBI:64076"/>
    </ligand>
</feature>
<evidence type="ECO:0000256" key="3">
    <source>
        <dbReference type="ARBA" id="ARBA00006001"/>
    </source>
</evidence>
<evidence type="ECO:0000256" key="19">
    <source>
        <dbReference type="PIRNR" id="PIRNR017184"/>
    </source>
</evidence>
<dbReference type="Gene3D" id="3.40.1190.20">
    <property type="match status" value="1"/>
</dbReference>
<comment type="catalytic activity">
    <reaction evidence="1 18 19">
        <text>(6R)-NADHX = (6S)-NADHX</text>
        <dbReference type="Rhea" id="RHEA:32215"/>
        <dbReference type="ChEBI" id="CHEBI:64074"/>
        <dbReference type="ChEBI" id="CHEBI:64075"/>
        <dbReference type="EC" id="5.1.99.6"/>
    </reaction>
</comment>
<dbReference type="GO" id="GO:0046872">
    <property type="term" value="F:metal ion binding"/>
    <property type="evidence" value="ECO:0007669"/>
    <property type="project" value="UniProtKB-UniRule"/>
</dbReference>
<keyword evidence="5 18" id="KW-0479">Metal-binding</keyword>
<evidence type="ECO:0000256" key="13">
    <source>
        <dbReference type="ARBA" id="ARBA00023268"/>
    </source>
</evidence>
<comment type="similarity">
    <text evidence="4 19">In the C-terminal section; belongs to the NnrD/CARKD family.</text>
</comment>
<keyword evidence="23" id="KW-1185">Reference proteome</keyword>
<dbReference type="NCBIfam" id="TIGR00196">
    <property type="entry name" value="yjeF_cterm"/>
    <property type="match status" value="1"/>
</dbReference>
<comment type="subunit">
    <text evidence="17">Homotetramer.</text>
</comment>
<evidence type="ECO:0000256" key="12">
    <source>
        <dbReference type="ARBA" id="ARBA00023239"/>
    </source>
</evidence>
<feature type="binding site" evidence="18">
    <location>
        <position position="161"/>
    </location>
    <ligand>
        <name>K(+)</name>
        <dbReference type="ChEBI" id="CHEBI:29103"/>
    </ligand>
</feature>
<dbReference type="InterPro" id="IPR004443">
    <property type="entry name" value="YjeF_N_dom"/>
</dbReference>
<feature type="binding site" evidence="18">
    <location>
        <position position="62"/>
    </location>
    <ligand>
        <name>K(+)</name>
        <dbReference type="ChEBI" id="CHEBI:29103"/>
    </ligand>
</feature>
<feature type="binding site" evidence="18">
    <location>
        <position position="125"/>
    </location>
    <ligand>
        <name>K(+)</name>
        <dbReference type="ChEBI" id="CHEBI:29103"/>
    </ligand>
</feature>
<accession>A0A1M4T1A9</accession>
<dbReference type="GO" id="GO:0110051">
    <property type="term" value="P:metabolite repair"/>
    <property type="evidence" value="ECO:0007669"/>
    <property type="project" value="TreeGrafter"/>
</dbReference>
<evidence type="ECO:0000256" key="15">
    <source>
        <dbReference type="ARBA" id="ARBA00048238"/>
    </source>
</evidence>
<feature type="domain" description="YjeF C-terminal" evidence="20">
    <location>
        <begin position="225"/>
        <end position="491"/>
    </location>
</feature>
<dbReference type="HAMAP" id="MF_01965">
    <property type="entry name" value="NADHX_dehydratase"/>
    <property type="match status" value="1"/>
</dbReference>
<dbReference type="PANTHER" id="PTHR12592:SF0">
    <property type="entry name" value="ATP-DEPENDENT (S)-NAD(P)H-HYDRATE DEHYDRATASE"/>
    <property type="match status" value="1"/>
</dbReference>
<dbReference type="EC" id="4.2.1.136" evidence="19"/>
<dbReference type="HAMAP" id="MF_01966">
    <property type="entry name" value="NADHX_epimerase"/>
    <property type="match status" value="1"/>
</dbReference>
<feature type="binding site" evidence="17">
    <location>
        <position position="260"/>
    </location>
    <ligand>
        <name>(6S)-NADPHX</name>
        <dbReference type="ChEBI" id="CHEBI:64076"/>
    </ligand>
</feature>
<evidence type="ECO:0000256" key="9">
    <source>
        <dbReference type="ARBA" id="ARBA00022958"/>
    </source>
</evidence>
<feature type="domain" description="YjeF N-terminal" evidence="21">
    <location>
        <begin position="13"/>
        <end position="215"/>
    </location>
</feature>
<evidence type="ECO:0000256" key="14">
    <source>
        <dbReference type="ARBA" id="ARBA00025153"/>
    </source>
</evidence>
<keyword evidence="11 18" id="KW-0413">Isomerase</keyword>
<evidence type="ECO:0000256" key="16">
    <source>
        <dbReference type="ARBA" id="ARBA00049209"/>
    </source>
</evidence>
<comment type="caution">
    <text evidence="18">Lacks conserved residue(s) required for the propagation of feature annotation.</text>
</comment>
<keyword evidence="13" id="KW-0511">Multifunctional enzyme</keyword>
<gene>
    <name evidence="17" type="primary">nnrD</name>
    <name evidence="18" type="synonym">nnrE</name>
    <name evidence="22" type="ORF">SAMN02745781_00207</name>
</gene>
<comment type="function">
    <text evidence="17">Catalyzes the dehydration of the S-form of NAD(P)HX at the expense of ADP, which is converted to AMP. Together with NAD(P)HX epimerase, which catalyzes the epimerization of the S- and R-forms, the enzyme allows the repair of both epimers of NAD(P)HX, a damaged form of NAD(P)H that is a result of enzymatic or heat-dependent hydration.</text>
</comment>
<comment type="similarity">
    <text evidence="18">Belongs to the NnrE/AIBP family.</text>
</comment>
<dbReference type="InterPro" id="IPR036652">
    <property type="entry name" value="YjeF_N_dom_sf"/>
</dbReference>
<comment type="similarity">
    <text evidence="3 19">In the N-terminal section; belongs to the NnrE/AIBP family.</text>
</comment>
<comment type="catalytic activity">
    <reaction evidence="2 18 19">
        <text>(6R)-NADPHX = (6S)-NADPHX</text>
        <dbReference type="Rhea" id="RHEA:32227"/>
        <dbReference type="ChEBI" id="CHEBI:64076"/>
        <dbReference type="ChEBI" id="CHEBI:64077"/>
        <dbReference type="EC" id="5.1.99.6"/>
    </reaction>
</comment>
<dbReference type="NCBIfam" id="TIGR00197">
    <property type="entry name" value="yjeF_nterm"/>
    <property type="match status" value="1"/>
</dbReference>
<comment type="cofactor">
    <cofactor evidence="17">
        <name>Mg(2+)</name>
        <dbReference type="ChEBI" id="CHEBI:18420"/>
    </cofactor>
</comment>
<dbReference type="GO" id="GO:0046496">
    <property type="term" value="P:nicotinamide nucleotide metabolic process"/>
    <property type="evidence" value="ECO:0007669"/>
    <property type="project" value="UniProtKB-UniRule"/>
</dbReference>
<dbReference type="PROSITE" id="PS01050">
    <property type="entry name" value="YJEF_C_2"/>
    <property type="match status" value="1"/>
</dbReference>
<evidence type="ECO:0000256" key="6">
    <source>
        <dbReference type="ARBA" id="ARBA00022741"/>
    </source>
</evidence>
<keyword evidence="7 17" id="KW-0067">ATP-binding</keyword>
<dbReference type="InterPro" id="IPR017953">
    <property type="entry name" value="Carbohydrate_kinase_pred_CS"/>
</dbReference>
<evidence type="ECO:0000256" key="11">
    <source>
        <dbReference type="ARBA" id="ARBA00023235"/>
    </source>
</evidence>
<dbReference type="RefSeq" id="WP_072954464.1">
    <property type="nucleotide sequence ID" value="NZ_FQUH01000001.1"/>
</dbReference>
<feature type="binding site" evidence="17">
    <location>
        <position position="433"/>
    </location>
    <ligand>
        <name>(6S)-NADPHX</name>
        <dbReference type="ChEBI" id="CHEBI:64076"/>
    </ligand>
</feature>
<dbReference type="GO" id="GO:0052855">
    <property type="term" value="F:ADP-dependent NAD(P)H-hydrate dehydratase activity"/>
    <property type="evidence" value="ECO:0007669"/>
    <property type="project" value="UniProtKB-UniRule"/>
</dbReference>
<evidence type="ECO:0000256" key="4">
    <source>
        <dbReference type="ARBA" id="ARBA00009524"/>
    </source>
</evidence>
<evidence type="ECO:0000256" key="2">
    <source>
        <dbReference type="ARBA" id="ARBA00000909"/>
    </source>
</evidence>
<keyword evidence="12 17" id="KW-0456">Lyase</keyword>
<dbReference type="InterPro" id="IPR029056">
    <property type="entry name" value="Ribokinase-like"/>
</dbReference>
<dbReference type="GO" id="GO:0052856">
    <property type="term" value="F:NAD(P)HX epimerase activity"/>
    <property type="evidence" value="ECO:0007669"/>
    <property type="project" value="UniProtKB-UniRule"/>
</dbReference>